<organism evidence="2 3">
    <name type="scientific">Pedobacter insulae</name>
    <dbReference type="NCBI Taxonomy" id="414048"/>
    <lineage>
        <taxon>Bacteria</taxon>
        <taxon>Pseudomonadati</taxon>
        <taxon>Bacteroidota</taxon>
        <taxon>Sphingobacteriia</taxon>
        <taxon>Sphingobacteriales</taxon>
        <taxon>Sphingobacteriaceae</taxon>
        <taxon>Pedobacter</taxon>
    </lineage>
</organism>
<evidence type="ECO:0000259" key="1">
    <source>
        <dbReference type="SMART" id="SM01235"/>
    </source>
</evidence>
<dbReference type="OrthoDB" id="196738at2"/>
<dbReference type="RefSeq" id="WP_090993214.1">
    <property type="nucleotide sequence ID" value="NZ_FOPP01000004.1"/>
</dbReference>
<feature type="domain" description="Haem-binding" evidence="1">
    <location>
        <begin position="12"/>
        <end position="147"/>
    </location>
</feature>
<sequence length="155" mass="17641">MKGIKKVLLGLLVILVIIQFIQPARNKSGQAMPNDISKMVAMPAKVQGILKKACYDCHSNNTQYPWYANVQPLNWFLDDHVQSGKAELNFNEFGAYTPRRQQSKLRSIENSLKDGTMPLSSYTLIHRNAILSEAEKMQIISWVQISRDSLSKKNF</sequence>
<keyword evidence="3" id="KW-1185">Reference proteome</keyword>
<dbReference type="STRING" id="414048.SAMN04489864_104275"/>
<evidence type="ECO:0000313" key="2">
    <source>
        <dbReference type="EMBL" id="SFH04609.1"/>
    </source>
</evidence>
<dbReference type="AlphaFoldDB" id="A0A1I2WVJ0"/>
<dbReference type="InterPro" id="IPR025992">
    <property type="entry name" value="Haem-bd"/>
</dbReference>
<name>A0A1I2WVJ0_9SPHI</name>
<accession>A0A1I2WVJ0</accession>
<dbReference type="Proteomes" id="UP000199666">
    <property type="component" value="Unassembled WGS sequence"/>
</dbReference>
<dbReference type="Pfam" id="PF14376">
    <property type="entry name" value="Haem_bd"/>
    <property type="match status" value="1"/>
</dbReference>
<reference evidence="2 3" key="1">
    <citation type="submission" date="2016-10" db="EMBL/GenBank/DDBJ databases">
        <authorList>
            <person name="de Groot N.N."/>
        </authorList>
    </citation>
    <scope>NUCLEOTIDE SEQUENCE [LARGE SCALE GENOMIC DNA]</scope>
    <source>
        <strain evidence="2 3">DSM 18684</strain>
    </source>
</reference>
<dbReference type="EMBL" id="FOPP01000004">
    <property type="protein sequence ID" value="SFH04609.1"/>
    <property type="molecule type" value="Genomic_DNA"/>
</dbReference>
<evidence type="ECO:0000313" key="3">
    <source>
        <dbReference type="Proteomes" id="UP000199666"/>
    </source>
</evidence>
<gene>
    <name evidence="2" type="ORF">SAMN04489864_104275</name>
</gene>
<dbReference type="SMART" id="SM01235">
    <property type="entry name" value="Haem_bd"/>
    <property type="match status" value="1"/>
</dbReference>
<proteinExistence type="predicted"/>
<protein>
    <submittedName>
        <fullName evidence="2">Haem-binding domain-containing protein</fullName>
    </submittedName>
</protein>